<dbReference type="PROSITE" id="PS50267">
    <property type="entry name" value="NA_NEUROTRAN_SYMP_3"/>
    <property type="match status" value="1"/>
</dbReference>
<evidence type="ECO:0000256" key="5">
    <source>
        <dbReference type="ARBA" id="ARBA00023136"/>
    </source>
</evidence>
<feature type="transmembrane region" description="Helical" evidence="7">
    <location>
        <begin position="408"/>
        <end position="428"/>
    </location>
</feature>
<dbReference type="NCBIfam" id="NF037979">
    <property type="entry name" value="Na_transp"/>
    <property type="match status" value="1"/>
</dbReference>
<dbReference type="CDD" id="cd10336">
    <property type="entry name" value="SLC6sbd_Tyt1-Like"/>
    <property type="match status" value="1"/>
</dbReference>
<dbReference type="InterPro" id="IPR000175">
    <property type="entry name" value="Na/ntran_symport"/>
</dbReference>
<comment type="caution">
    <text evidence="8">The sequence shown here is derived from an EMBL/GenBank/DDBJ whole genome shotgun (WGS) entry which is preliminary data.</text>
</comment>
<keyword evidence="4 7" id="KW-1133">Transmembrane helix</keyword>
<feature type="transmembrane region" description="Helical" evidence="7">
    <location>
        <begin position="202"/>
        <end position="225"/>
    </location>
</feature>
<reference evidence="8" key="1">
    <citation type="submission" date="2019-05" db="EMBL/GenBank/DDBJ databases">
        <title>Isolation and characterization of methanogens from the cold seep sediment at Four-Way Closure Ridge.</title>
        <authorList>
            <person name="You Y.-T."/>
            <person name="Chen S.-C."/>
            <person name="Zhang W.-L."/>
            <person name="Lai M.-C."/>
        </authorList>
    </citation>
    <scope>NUCLEOTIDE SEQUENCE</scope>
    <source>
        <strain evidence="8">FWC-SCC3</strain>
    </source>
</reference>
<dbReference type="SUPFAM" id="SSF161070">
    <property type="entry name" value="SNF-like"/>
    <property type="match status" value="1"/>
</dbReference>
<name>A0ABT8M517_9EURY</name>
<dbReference type="Pfam" id="PF00209">
    <property type="entry name" value="SNF"/>
    <property type="match status" value="2"/>
</dbReference>
<protein>
    <recommendedName>
        <fullName evidence="6">Transporter</fullName>
    </recommendedName>
</protein>
<evidence type="ECO:0000256" key="3">
    <source>
        <dbReference type="ARBA" id="ARBA00022692"/>
    </source>
</evidence>
<evidence type="ECO:0000313" key="9">
    <source>
        <dbReference type="Proteomes" id="UP001168423"/>
    </source>
</evidence>
<gene>
    <name evidence="8" type="ORF">FGW20_11705</name>
</gene>
<feature type="transmembrane region" description="Helical" evidence="7">
    <location>
        <begin position="128"/>
        <end position="148"/>
    </location>
</feature>
<keyword evidence="5 7" id="KW-0472">Membrane</keyword>
<feature type="transmembrane region" description="Helical" evidence="7">
    <location>
        <begin position="365"/>
        <end position="387"/>
    </location>
</feature>
<proteinExistence type="inferred from homology"/>
<keyword evidence="2 6" id="KW-0813">Transport</keyword>
<organism evidence="8 9">
    <name type="scientific">Methanoculleus methanifontis</name>
    <dbReference type="NCBI Taxonomy" id="2584086"/>
    <lineage>
        <taxon>Archaea</taxon>
        <taxon>Methanobacteriati</taxon>
        <taxon>Methanobacteriota</taxon>
        <taxon>Stenosarchaea group</taxon>
        <taxon>Methanomicrobia</taxon>
        <taxon>Methanomicrobiales</taxon>
        <taxon>Methanomicrobiaceae</taxon>
        <taxon>Methanoculleus</taxon>
    </lineage>
</organism>
<dbReference type="PANTHER" id="PTHR42948:SF1">
    <property type="entry name" value="TRANSPORTER"/>
    <property type="match status" value="1"/>
</dbReference>
<dbReference type="PANTHER" id="PTHR42948">
    <property type="entry name" value="TRANSPORTER"/>
    <property type="match status" value="1"/>
</dbReference>
<feature type="transmembrane region" description="Helical" evidence="7">
    <location>
        <begin position="328"/>
        <end position="345"/>
    </location>
</feature>
<evidence type="ECO:0000256" key="6">
    <source>
        <dbReference type="RuleBase" id="RU003732"/>
    </source>
</evidence>
<keyword evidence="3 6" id="KW-0812">Transmembrane</keyword>
<accession>A0ABT8M517</accession>
<dbReference type="InterPro" id="IPR037272">
    <property type="entry name" value="SNS_sf"/>
</dbReference>
<feature type="transmembrane region" description="Helical" evidence="7">
    <location>
        <begin position="12"/>
        <end position="29"/>
    </location>
</feature>
<evidence type="ECO:0000313" key="8">
    <source>
        <dbReference type="EMBL" id="MDN7013684.1"/>
    </source>
</evidence>
<evidence type="ECO:0000256" key="7">
    <source>
        <dbReference type="SAM" id="Phobius"/>
    </source>
</evidence>
<feature type="transmembrane region" description="Helical" evidence="7">
    <location>
        <begin position="84"/>
        <end position="116"/>
    </location>
</feature>
<dbReference type="Proteomes" id="UP001168423">
    <property type="component" value="Unassembled WGS sequence"/>
</dbReference>
<dbReference type="PRINTS" id="PR00176">
    <property type="entry name" value="NANEUSMPORT"/>
</dbReference>
<comment type="subcellular location">
    <subcellularLocation>
        <location evidence="1">Membrane</location>
        <topology evidence="1">Multi-pass membrane protein</topology>
    </subcellularLocation>
</comment>
<keyword evidence="6" id="KW-0769">Symport</keyword>
<feature type="transmembrane region" description="Helical" evidence="7">
    <location>
        <begin position="41"/>
        <end position="63"/>
    </location>
</feature>
<comment type="similarity">
    <text evidence="6">Belongs to the sodium:neurotransmitter symporter (SNF) (TC 2.A.22) family.</text>
</comment>
<dbReference type="RefSeq" id="WP_301678280.1">
    <property type="nucleotide sequence ID" value="NZ_VCYI01000018.1"/>
</dbReference>
<dbReference type="PROSITE" id="PS00610">
    <property type="entry name" value="NA_NEUROTRAN_SYMP_1"/>
    <property type="match status" value="1"/>
</dbReference>
<dbReference type="InterPro" id="IPR047218">
    <property type="entry name" value="YocR/YhdH-like"/>
</dbReference>
<keyword evidence="9" id="KW-1185">Reference proteome</keyword>
<feature type="transmembrane region" description="Helical" evidence="7">
    <location>
        <begin position="284"/>
        <end position="307"/>
    </location>
</feature>
<sequence length="431" mass="46229">MEREEWSSTLGFILASIGSAVGIGNIWRFPYVVGANGGGAFLIPFLIAVLLFGLPLMVLELAIGRSTGTSVISAFRSIRQRFAAAGLVIVAVVSLILGYYLVITSWVLAYALFFVFNQPMEFDAFTGSYLPLVFFLLSGLAVYVTVRSGVRGGIERASRYLIPFLLVILIFLVVISLTEPGAVEGIEFYLSPDFSRLADPGVWIAAFGQAFFSLSVGMGILLTFGSYLKREPLFRNAAIIAAADMLIAVLTGLVIFPLVFTAGLDPAAGVNLAFITLPTAFTEIQYGMVLGALFFLMLFAAALTSAVSMLEVPVAALMDTYGYPRKRATLLVFAAIMLVGLPSALSYTALNLEALGMPFLDLADYAFGTIGLIVAGLIVSVVGGWFMSRIRICEEIGGCGWQQKIYMALIRYGVPSILLITLVGSFFLGTG</sequence>
<feature type="transmembrane region" description="Helical" evidence="7">
    <location>
        <begin position="237"/>
        <end position="264"/>
    </location>
</feature>
<evidence type="ECO:0000256" key="1">
    <source>
        <dbReference type="ARBA" id="ARBA00004141"/>
    </source>
</evidence>
<dbReference type="EMBL" id="VCYI01000018">
    <property type="protein sequence ID" value="MDN7013684.1"/>
    <property type="molecule type" value="Genomic_DNA"/>
</dbReference>
<evidence type="ECO:0000256" key="2">
    <source>
        <dbReference type="ARBA" id="ARBA00022448"/>
    </source>
</evidence>
<evidence type="ECO:0000256" key="4">
    <source>
        <dbReference type="ARBA" id="ARBA00022989"/>
    </source>
</evidence>
<feature type="transmembrane region" description="Helical" evidence="7">
    <location>
        <begin position="160"/>
        <end position="182"/>
    </location>
</feature>